<keyword evidence="6 8" id="KW-0472">Membrane</keyword>
<feature type="transmembrane region" description="Helical" evidence="8">
    <location>
        <begin position="109"/>
        <end position="129"/>
    </location>
</feature>
<dbReference type="CDD" id="cd17321">
    <property type="entry name" value="MFS_MMR_MDR_like"/>
    <property type="match status" value="1"/>
</dbReference>
<comment type="subcellular location">
    <subcellularLocation>
        <location evidence="1">Cell membrane</location>
        <topology evidence="1">Multi-pass membrane protein</topology>
    </subcellularLocation>
</comment>
<feature type="domain" description="Major facilitator superfamily (MFS) profile" evidence="9">
    <location>
        <begin position="13"/>
        <end position="506"/>
    </location>
</feature>
<evidence type="ECO:0000256" key="3">
    <source>
        <dbReference type="ARBA" id="ARBA00022475"/>
    </source>
</evidence>
<feature type="transmembrane region" description="Helical" evidence="8">
    <location>
        <begin position="51"/>
        <end position="70"/>
    </location>
</feature>
<evidence type="ECO:0000259" key="9">
    <source>
        <dbReference type="PROSITE" id="PS50850"/>
    </source>
</evidence>
<feature type="transmembrane region" description="Helical" evidence="8">
    <location>
        <begin position="199"/>
        <end position="219"/>
    </location>
</feature>
<feature type="transmembrane region" description="Helical" evidence="8">
    <location>
        <begin position="301"/>
        <end position="320"/>
    </location>
</feature>
<evidence type="ECO:0000256" key="8">
    <source>
        <dbReference type="SAM" id="Phobius"/>
    </source>
</evidence>
<proteinExistence type="predicted"/>
<sequence>MDEQQIHDRRWVALGVLAGCVLVITLDNTILNVAIPSLVNDLKASLSELQWIIDGYTLVFASLLLTTGALGDRFGRKGAMQVGLLVFGAASLAASLSATPMQLTLSRAVMGIGGALIMPATLSLMTNIFRDPKERGRAIGIWAAVAGASGALGPVAGGLLIKYFSWHAVFLVNVPLIIGLLVASKFLLPSSKAADAPRLDPFGAVLSIIGFMVILWAIIEAPGLGWSSPTVVMALSAGFLVLAAFIGWELRTDHPMLDIRFFRDRRFSAANLAITLVYFAMFGQMFVMSQYMQVILGYTPLRAGLLMMPMSIVMMITAPLAPRLVERIGTKLVVGCGLLIASLGVFIVSTVPTANGYPRLLEGVVLLAIGMGCVMAPATESIMGSLPPSKAGVGSAMNDTTRQMGGALGVAILGSILASVYQPNVQSQLSAIGVVDPALSAAVDSVGGAVQGVVPAIAPTNPALAEQIRQIAVNEYVAGQHLAMRVGALVILVAAFVVFKWLPARATDAREGHAGALDAFASLTYAEAEAVVEHDQSELDGTIGTDADPRIDDAQPASGADR</sequence>
<dbReference type="AlphaFoldDB" id="A0A6J7JMX5"/>
<dbReference type="Gene3D" id="1.20.1720.10">
    <property type="entry name" value="Multidrug resistance protein D"/>
    <property type="match status" value="1"/>
</dbReference>
<dbReference type="InterPro" id="IPR020846">
    <property type="entry name" value="MFS_dom"/>
</dbReference>
<dbReference type="InterPro" id="IPR011701">
    <property type="entry name" value="MFS"/>
</dbReference>
<dbReference type="InterPro" id="IPR004638">
    <property type="entry name" value="EmrB-like"/>
</dbReference>
<dbReference type="GO" id="GO:0022857">
    <property type="term" value="F:transmembrane transporter activity"/>
    <property type="evidence" value="ECO:0007669"/>
    <property type="project" value="InterPro"/>
</dbReference>
<dbReference type="InterPro" id="IPR036259">
    <property type="entry name" value="MFS_trans_sf"/>
</dbReference>
<feature type="transmembrane region" description="Helical" evidence="8">
    <location>
        <begin position="12"/>
        <end position="31"/>
    </location>
</feature>
<dbReference type="PANTHER" id="PTHR42718">
    <property type="entry name" value="MAJOR FACILITATOR SUPERFAMILY MULTIDRUG TRANSPORTER MFSC"/>
    <property type="match status" value="1"/>
</dbReference>
<dbReference type="Gene3D" id="1.20.1250.20">
    <property type="entry name" value="MFS general substrate transporter like domains"/>
    <property type="match status" value="1"/>
</dbReference>
<feature type="transmembrane region" description="Helical" evidence="8">
    <location>
        <begin position="82"/>
        <end position="103"/>
    </location>
</feature>
<keyword evidence="3" id="KW-1003">Cell membrane</keyword>
<reference evidence="10" key="1">
    <citation type="submission" date="2020-05" db="EMBL/GenBank/DDBJ databases">
        <authorList>
            <person name="Chiriac C."/>
            <person name="Salcher M."/>
            <person name="Ghai R."/>
            <person name="Kavagutti S V."/>
        </authorList>
    </citation>
    <scope>NUCLEOTIDE SEQUENCE</scope>
</reference>
<dbReference type="PRINTS" id="PR01036">
    <property type="entry name" value="TCRTETB"/>
</dbReference>
<organism evidence="10">
    <name type="scientific">freshwater metagenome</name>
    <dbReference type="NCBI Taxonomy" id="449393"/>
    <lineage>
        <taxon>unclassified sequences</taxon>
        <taxon>metagenomes</taxon>
        <taxon>ecological metagenomes</taxon>
    </lineage>
</organism>
<evidence type="ECO:0000256" key="5">
    <source>
        <dbReference type="ARBA" id="ARBA00022989"/>
    </source>
</evidence>
<feature type="transmembrane region" description="Helical" evidence="8">
    <location>
        <begin position="363"/>
        <end position="383"/>
    </location>
</feature>
<name>A0A6J7JMX5_9ZZZZ</name>
<feature type="transmembrane region" description="Helical" evidence="8">
    <location>
        <begin position="482"/>
        <end position="502"/>
    </location>
</feature>
<evidence type="ECO:0000256" key="4">
    <source>
        <dbReference type="ARBA" id="ARBA00022692"/>
    </source>
</evidence>
<feature type="transmembrane region" description="Helical" evidence="8">
    <location>
        <begin position="231"/>
        <end position="248"/>
    </location>
</feature>
<feature type="region of interest" description="Disordered" evidence="7">
    <location>
        <begin position="532"/>
        <end position="562"/>
    </location>
</feature>
<protein>
    <submittedName>
        <fullName evidence="10">Unannotated protein</fullName>
    </submittedName>
</protein>
<accession>A0A6J7JMX5</accession>
<keyword evidence="2" id="KW-0813">Transport</keyword>
<gene>
    <name evidence="10" type="ORF">UFOPK3733_01468</name>
</gene>
<feature type="transmembrane region" description="Helical" evidence="8">
    <location>
        <begin position="332"/>
        <end position="351"/>
    </location>
</feature>
<evidence type="ECO:0000256" key="7">
    <source>
        <dbReference type="SAM" id="MobiDB-lite"/>
    </source>
</evidence>
<evidence type="ECO:0000256" key="2">
    <source>
        <dbReference type="ARBA" id="ARBA00022448"/>
    </source>
</evidence>
<feature type="transmembrane region" description="Helical" evidence="8">
    <location>
        <begin position="404"/>
        <end position="421"/>
    </location>
</feature>
<keyword evidence="5 8" id="KW-1133">Transmembrane helix</keyword>
<dbReference type="GO" id="GO:0005886">
    <property type="term" value="C:plasma membrane"/>
    <property type="evidence" value="ECO:0007669"/>
    <property type="project" value="UniProtKB-SubCell"/>
</dbReference>
<evidence type="ECO:0000313" key="10">
    <source>
        <dbReference type="EMBL" id="CAB4944049.1"/>
    </source>
</evidence>
<dbReference type="NCBIfam" id="TIGR00711">
    <property type="entry name" value="efflux_EmrB"/>
    <property type="match status" value="1"/>
</dbReference>
<dbReference type="Pfam" id="PF07690">
    <property type="entry name" value="MFS_1"/>
    <property type="match status" value="1"/>
</dbReference>
<dbReference type="EMBL" id="CAFBNC010000080">
    <property type="protein sequence ID" value="CAB4944049.1"/>
    <property type="molecule type" value="Genomic_DNA"/>
</dbReference>
<keyword evidence="4 8" id="KW-0812">Transmembrane</keyword>
<feature type="transmembrane region" description="Helical" evidence="8">
    <location>
        <begin position="141"/>
        <end position="161"/>
    </location>
</feature>
<evidence type="ECO:0000256" key="1">
    <source>
        <dbReference type="ARBA" id="ARBA00004651"/>
    </source>
</evidence>
<dbReference type="PANTHER" id="PTHR42718:SF42">
    <property type="entry name" value="EXPORT PROTEIN"/>
    <property type="match status" value="1"/>
</dbReference>
<dbReference type="PROSITE" id="PS50850">
    <property type="entry name" value="MFS"/>
    <property type="match status" value="1"/>
</dbReference>
<evidence type="ECO:0000256" key="6">
    <source>
        <dbReference type="ARBA" id="ARBA00023136"/>
    </source>
</evidence>
<feature type="transmembrane region" description="Helical" evidence="8">
    <location>
        <begin position="269"/>
        <end position="289"/>
    </location>
</feature>
<feature type="transmembrane region" description="Helical" evidence="8">
    <location>
        <begin position="167"/>
        <end position="187"/>
    </location>
</feature>
<dbReference type="SUPFAM" id="SSF103473">
    <property type="entry name" value="MFS general substrate transporter"/>
    <property type="match status" value="1"/>
</dbReference>